<dbReference type="EMBL" id="JAVDSD010000001">
    <property type="protein sequence ID" value="MDR6605658.1"/>
    <property type="molecule type" value="Genomic_DNA"/>
</dbReference>
<accession>A0ACC6JGK8</accession>
<proteinExistence type="predicted"/>
<sequence>MQAMQGDFAIILAPTLGPLATEDPCGSGLAREGFVSGDDYFVGVHIRCCGHGLWRFRSYSGSLWKSPKVTKGLLPLTFGASPRLGMPSLRSCSVGPPPSAIHGRGRLTRHPCRVAHCAEPALGLTRGRTPQKQSEAAYRPACLLGSFVCDVPAPVRPSSRAGSLPQLDRVHSVEIGWLAGRLREQARSHNWTEYIRWKLVGWQAVIASRLTPTEEQRPSGVHPRSSPLIRPSVSSPAALDLDPPAPSEG</sequence>
<reference evidence="1" key="1">
    <citation type="submission" date="2023-07" db="EMBL/GenBank/DDBJ databases">
        <title>Sorghum-associated microbial communities from plants grown in Nebraska, USA.</title>
        <authorList>
            <person name="Schachtman D."/>
        </authorList>
    </citation>
    <scope>NUCLEOTIDE SEQUENCE</scope>
    <source>
        <strain evidence="1">BE46</strain>
    </source>
</reference>
<protein>
    <submittedName>
        <fullName evidence="1">Uncharacterized protein</fullName>
    </submittedName>
</protein>
<evidence type="ECO:0000313" key="2">
    <source>
        <dbReference type="Proteomes" id="UP001259420"/>
    </source>
</evidence>
<comment type="caution">
    <text evidence="1">The sequence shown here is derived from an EMBL/GenBank/DDBJ whole genome shotgun (WGS) entry which is preliminary data.</text>
</comment>
<keyword evidence="2" id="KW-1185">Reference proteome</keyword>
<dbReference type="Proteomes" id="UP001259420">
    <property type="component" value="Unassembled WGS sequence"/>
</dbReference>
<gene>
    <name evidence="1" type="ORF">J2X87_000709</name>
</gene>
<evidence type="ECO:0000313" key="1">
    <source>
        <dbReference type="EMBL" id="MDR6605658.1"/>
    </source>
</evidence>
<organism evidence="1 2">
    <name type="scientific">Pseudomonas synxantha</name>
    <dbReference type="NCBI Taxonomy" id="47883"/>
    <lineage>
        <taxon>Bacteria</taxon>
        <taxon>Pseudomonadati</taxon>
        <taxon>Pseudomonadota</taxon>
        <taxon>Gammaproteobacteria</taxon>
        <taxon>Pseudomonadales</taxon>
        <taxon>Pseudomonadaceae</taxon>
        <taxon>Pseudomonas</taxon>
    </lineage>
</organism>
<name>A0ACC6JGK8_9PSED</name>